<reference evidence="1" key="1">
    <citation type="journal article" date="2015" name="Nature">
        <title>Complex archaea that bridge the gap between prokaryotes and eukaryotes.</title>
        <authorList>
            <person name="Spang A."/>
            <person name="Saw J.H."/>
            <person name="Jorgensen S.L."/>
            <person name="Zaremba-Niedzwiedzka K."/>
            <person name="Martijn J."/>
            <person name="Lind A.E."/>
            <person name="van Eijk R."/>
            <person name="Schleper C."/>
            <person name="Guy L."/>
            <person name="Ettema T.J."/>
        </authorList>
    </citation>
    <scope>NUCLEOTIDE SEQUENCE</scope>
</reference>
<sequence length="226" mass="25706">MGMKNPVLTAGVFASNSEQFPQILGLYVPPPARVLDMTYGNGVFWKQVDHTISHGAFLPNPEGENYSLWPNDLDPERGLFSFDLTDLPDAWEGMFDAVILDPPYLLIGGIRTLKDSIDRGYKNRESDKKSKSGKIGAVERLYGGGIIQAYKVLKRSGILIIKCMDQVRGGQQQWLSHDIMDMCRIFGFRNEDQLVFVNKNKPTMRHDTQKHARHNHSYWLVAKKRP</sequence>
<accession>A0A0F9RWN6</accession>
<dbReference type="AlphaFoldDB" id="A0A0F9RWN6"/>
<protein>
    <recommendedName>
        <fullName evidence="2">DNA methylase N-4/N-6 domain-containing protein</fullName>
    </recommendedName>
</protein>
<dbReference type="EMBL" id="LAZR01000932">
    <property type="protein sequence ID" value="KKN54352.1"/>
    <property type="molecule type" value="Genomic_DNA"/>
</dbReference>
<dbReference type="GO" id="GO:0003676">
    <property type="term" value="F:nucleic acid binding"/>
    <property type="evidence" value="ECO:0007669"/>
    <property type="project" value="InterPro"/>
</dbReference>
<evidence type="ECO:0000313" key="1">
    <source>
        <dbReference type="EMBL" id="KKN54352.1"/>
    </source>
</evidence>
<dbReference type="InterPro" id="IPR002052">
    <property type="entry name" value="DNA_methylase_N6_adenine_CS"/>
</dbReference>
<gene>
    <name evidence="1" type="ORF">LCGC14_0593300</name>
</gene>
<dbReference type="Gene3D" id="3.40.50.150">
    <property type="entry name" value="Vaccinia Virus protein VP39"/>
    <property type="match status" value="1"/>
</dbReference>
<organism evidence="1">
    <name type="scientific">marine sediment metagenome</name>
    <dbReference type="NCBI Taxonomy" id="412755"/>
    <lineage>
        <taxon>unclassified sequences</taxon>
        <taxon>metagenomes</taxon>
        <taxon>ecological metagenomes</taxon>
    </lineage>
</organism>
<dbReference type="GO" id="GO:0008168">
    <property type="term" value="F:methyltransferase activity"/>
    <property type="evidence" value="ECO:0007669"/>
    <property type="project" value="InterPro"/>
</dbReference>
<evidence type="ECO:0008006" key="2">
    <source>
        <dbReference type="Google" id="ProtNLM"/>
    </source>
</evidence>
<dbReference type="PROSITE" id="PS00092">
    <property type="entry name" value="N6_MTASE"/>
    <property type="match status" value="1"/>
</dbReference>
<proteinExistence type="predicted"/>
<dbReference type="GO" id="GO:0032259">
    <property type="term" value="P:methylation"/>
    <property type="evidence" value="ECO:0007669"/>
    <property type="project" value="InterPro"/>
</dbReference>
<comment type="caution">
    <text evidence="1">The sequence shown here is derived from an EMBL/GenBank/DDBJ whole genome shotgun (WGS) entry which is preliminary data.</text>
</comment>
<dbReference type="InterPro" id="IPR029063">
    <property type="entry name" value="SAM-dependent_MTases_sf"/>
</dbReference>
<dbReference type="SUPFAM" id="SSF53335">
    <property type="entry name" value="S-adenosyl-L-methionine-dependent methyltransferases"/>
    <property type="match status" value="1"/>
</dbReference>
<name>A0A0F9RWN6_9ZZZZ</name>